<dbReference type="EMBL" id="CP023747">
    <property type="protein sequence ID" value="QEV41535.1"/>
    <property type="molecule type" value="Genomic_DNA"/>
</dbReference>
<comment type="cofactor">
    <cofactor evidence="1 6">
        <name>FAD</name>
        <dbReference type="ChEBI" id="CHEBI:57692"/>
    </cofactor>
</comment>
<dbReference type="Pfam" id="PF02771">
    <property type="entry name" value="Acyl-CoA_dh_N"/>
    <property type="match status" value="1"/>
</dbReference>
<dbReference type="EMBL" id="CP009313">
    <property type="protein sequence ID" value="AJE43031.1"/>
    <property type="molecule type" value="Genomic_DNA"/>
</dbReference>
<dbReference type="STRING" id="40318.SNOD_25595"/>
<feature type="domain" description="Acyl-CoA dehydrogenase/oxidase N-terminal" evidence="9">
    <location>
        <begin position="10"/>
        <end position="109"/>
    </location>
</feature>
<keyword evidence="5 6" id="KW-0560">Oxidoreductase</keyword>
<evidence type="ECO:0000256" key="5">
    <source>
        <dbReference type="ARBA" id="ARBA00023002"/>
    </source>
</evidence>
<evidence type="ECO:0000256" key="2">
    <source>
        <dbReference type="ARBA" id="ARBA00009347"/>
    </source>
</evidence>
<dbReference type="PANTHER" id="PTHR43884">
    <property type="entry name" value="ACYL-COA DEHYDROGENASE"/>
    <property type="match status" value="1"/>
</dbReference>
<evidence type="ECO:0000259" key="7">
    <source>
        <dbReference type="Pfam" id="PF00441"/>
    </source>
</evidence>
<dbReference type="InterPro" id="IPR036250">
    <property type="entry name" value="AcylCo_DH-like_C"/>
</dbReference>
<evidence type="ECO:0000313" key="12">
    <source>
        <dbReference type="Proteomes" id="UP000031526"/>
    </source>
</evidence>
<dbReference type="FunFam" id="1.20.140.10:FF:000001">
    <property type="entry name" value="Acyl-CoA dehydrogenase"/>
    <property type="match status" value="1"/>
</dbReference>
<dbReference type="RefSeq" id="WP_043444769.1">
    <property type="nucleotide sequence ID" value="NZ_CP009313.1"/>
</dbReference>
<comment type="similarity">
    <text evidence="2 6">Belongs to the acyl-CoA dehydrogenase family.</text>
</comment>
<dbReference type="Proteomes" id="UP000325763">
    <property type="component" value="Chromosome"/>
</dbReference>
<accession>A0A0B5DR22</accession>
<dbReference type="Proteomes" id="UP000031526">
    <property type="component" value="Chromosome"/>
</dbReference>
<dbReference type="InterPro" id="IPR046373">
    <property type="entry name" value="Acyl-CoA_Oxase/DH_mid-dom_sf"/>
</dbReference>
<name>A0A0B5DR22_9ACTN</name>
<dbReference type="KEGG" id="snq:CP978_25920"/>
<dbReference type="InterPro" id="IPR009100">
    <property type="entry name" value="AcylCoA_DH/oxidase_NM_dom_sf"/>
</dbReference>
<evidence type="ECO:0000256" key="4">
    <source>
        <dbReference type="ARBA" id="ARBA00022827"/>
    </source>
</evidence>
<evidence type="ECO:0000313" key="11">
    <source>
        <dbReference type="EMBL" id="QEV41535.1"/>
    </source>
</evidence>
<dbReference type="InterPro" id="IPR006089">
    <property type="entry name" value="Acyl-CoA_DH_CS"/>
</dbReference>
<dbReference type="CDD" id="cd00567">
    <property type="entry name" value="ACAD"/>
    <property type="match status" value="1"/>
</dbReference>
<dbReference type="OrthoDB" id="8876745at2"/>
<dbReference type="AlphaFoldDB" id="A0A0B5DR22"/>
<dbReference type="InterPro" id="IPR037069">
    <property type="entry name" value="AcylCoA_DH/ox_N_sf"/>
</dbReference>
<protein>
    <submittedName>
        <fullName evidence="10">Acyl-CoA dehydrogenase</fullName>
    </submittedName>
</protein>
<dbReference type="GO" id="GO:0003995">
    <property type="term" value="F:acyl-CoA dehydrogenase activity"/>
    <property type="evidence" value="ECO:0007669"/>
    <property type="project" value="InterPro"/>
</dbReference>
<dbReference type="PANTHER" id="PTHR43884:SF22">
    <property type="entry name" value="BLR3437 PROTEIN"/>
    <property type="match status" value="1"/>
</dbReference>
<evidence type="ECO:0000259" key="9">
    <source>
        <dbReference type="Pfam" id="PF02771"/>
    </source>
</evidence>
<evidence type="ECO:0000256" key="1">
    <source>
        <dbReference type="ARBA" id="ARBA00001974"/>
    </source>
</evidence>
<dbReference type="PROSITE" id="PS00072">
    <property type="entry name" value="ACYL_COA_DH_1"/>
    <property type="match status" value="1"/>
</dbReference>
<dbReference type="Pfam" id="PF02770">
    <property type="entry name" value="Acyl-CoA_dh_M"/>
    <property type="match status" value="1"/>
</dbReference>
<dbReference type="SUPFAM" id="SSF47203">
    <property type="entry name" value="Acyl-CoA dehydrogenase C-terminal domain-like"/>
    <property type="match status" value="1"/>
</dbReference>
<reference evidence="12" key="1">
    <citation type="submission" date="2014-09" db="EMBL/GenBank/DDBJ databases">
        <title>Sequence of the Streptomyces nodosus genome.</title>
        <authorList>
            <person name="Sweeney P."/>
            <person name="Stephens N."/>
            <person name="Murphy C."/>
            <person name="Caffrey P."/>
        </authorList>
    </citation>
    <scope>NUCLEOTIDE SEQUENCE [LARGE SCALE GENOMIC DNA]</scope>
    <source>
        <strain evidence="12">ATCC 14899</strain>
    </source>
</reference>
<keyword evidence="12" id="KW-1185">Reference proteome</keyword>
<evidence type="ECO:0000313" key="13">
    <source>
        <dbReference type="Proteomes" id="UP000325763"/>
    </source>
</evidence>
<sequence length="375" mass="39904">MTAFSLDPAHIAWCAELRRAAEQRLHPLAEKGEPGRVNRALVVELGRLGLLDRLFTSGALDLCLMRESLAYACTEAETALALQGLGAHPVHAHGTEAQRARWLPGVRAGTTVAAFALTEPDAGSDAAALSLTATPDSPSGWRLTGEKCWISNAPEADFYTVFARTAPEAGPRGVTAFLVPADRPGLSGAPLEMLSAHPIGRLDLDAVPVTEDDVLGEPDRGFRVAMGTLNRFRPSVGAFAVGMAQAALDATLAHTARRDAFGGKLKDLQAVSHQVAEMALRTEAARLLVHAAATAYDEGAPDVPLRAAMAKLLATETAQYVVDTAVQLHGARALRRGHLLEHLYREVRAPRIYEGASEVQRGIIAKELYATVEAP</sequence>
<evidence type="ECO:0000313" key="10">
    <source>
        <dbReference type="EMBL" id="AJE43031.1"/>
    </source>
</evidence>
<dbReference type="SUPFAM" id="SSF56645">
    <property type="entry name" value="Acyl-CoA dehydrogenase NM domain-like"/>
    <property type="match status" value="1"/>
</dbReference>
<dbReference type="GO" id="GO:0050660">
    <property type="term" value="F:flavin adenine dinucleotide binding"/>
    <property type="evidence" value="ECO:0007669"/>
    <property type="project" value="InterPro"/>
</dbReference>
<reference evidence="10 12" key="2">
    <citation type="journal article" date="2016" name="Appl. Microbiol. Biotechnol.">
        <title>Exploiting the genome sequence of Streptomyces nodosus for enhanced antibiotic production.</title>
        <authorList>
            <person name="Sweeney P."/>
            <person name="Murphy C.D."/>
            <person name="Caffrey P."/>
        </authorList>
    </citation>
    <scope>NUCLEOTIDE SEQUENCE [LARGE SCALE GENOMIC DNA]</scope>
    <source>
        <strain evidence="10 12">ATCC 14899</strain>
    </source>
</reference>
<feature type="domain" description="Acyl-CoA dehydrogenase/oxidase C-terminal" evidence="7">
    <location>
        <begin position="219"/>
        <end position="368"/>
    </location>
</feature>
<dbReference type="InterPro" id="IPR006091">
    <property type="entry name" value="Acyl-CoA_Oxase/DH_mid-dom"/>
</dbReference>
<dbReference type="Gene3D" id="1.10.540.10">
    <property type="entry name" value="Acyl-CoA dehydrogenase/oxidase, N-terminal domain"/>
    <property type="match status" value="1"/>
</dbReference>
<dbReference type="Pfam" id="PF00441">
    <property type="entry name" value="Acyl-CoA_dh_1"/>
    <property type="match status" value="1"/>
</dbReference>
<dbReference type="InterPro" id="IPR013786">
    <property type="entry name" value="AcylCoA_DH/ox_N"/>
</dbReference>
<dbReference type="HOGENOM" id="CLU_018204_0_2_11"/>
<evidence type="ECO:0000256" key="3">
    <source>
        <dbReference type="ARBA" id="ARBA00022630"/>
    </source>
</evidence>
<dbReference type="InterPro" id="IPR009075">
    <property type="entry name" value="AcylCo_DH/oxidase_C"/>
</dbReference>
<dbReference type="Gene3D" id="2.40.110.10">
    <property type="entry name" value="Butyryl-CoA Dehydrogenase, subunit A, domain 2"/>
    <property type="match status" value="1"/>
</dbReference>
<gene>
    <name evidence="11" type="ORF">CP978_25920</name>
    <name evidence="10" type="ORF">SNOD_25595</name>
</gene>
<reference evidence="11 13" key="3">
    <citation type="submission" date="2017-09" db="EMBL/GenBank/DDBJ databases">
        <title>Streptomyces genome completion.</title>
        <authorList>
            <person name="Lee N."/>
            <person name="Cho B.-K."/>
        </authorList>
    </citation>
    <scope>NUCLEOTIDE SEQUENCE [LARGE SCALE GENOMIC DNA]</scope>
    <source>
        <strain evidence="11 13">ATCC 14899</strain>
    </source>
</reference>
<dbReference type="Gene3D" id="1.20.140.10">
    <property type="entry name" value="Butyryl-CoA Dehydrogenase, subunit A, domain 3"/>
    <property type="match status" value="1"/>
</dbReference>
<keyword evidence="3 6" id="KW-0285">Flavoprotein</keyword>
<evidence type="ECO:0000256" key="6">
    <source>
        <dbReference type="RuleBase" id="RU362125"/>
    </source>
</evidence>
<organism evidence="10 12">
    <name type="scientific">Streptomyces nodosus</name>
    <dbReference type="NCBI Taxonomy" id="40318"/>
    <lineage>
        <taxon>Bacteria</taxon>
        <taxon>Bacillati</taxon>
        <taxon>Actinomycetota</taxon>
        <taxon>Actinomycetes</taxon>
        <taxon>Kitasatosporales</taxon>
        <taxon>Streptomycetaceae</taxon>
        <taxon>Streptomyces</taxon>
    </lineage>
</organism>
<keyword evidence="4 6" id="KW-0274">FAD</keyword>
<proteinExistence type="inferred from homology"/>
<evidence type="ECO:0000259" key="8">
    <source>
        <dbReference type="Pfam" id="PF02770"/>
    </source>
</evidence>
<feature type="domain" description="Acyl-CoA oxidase/dehydrogenase middle" evidence="8">
    <location>
        <begin position="114"/>
        <end position="205"/>
    </location>
</feature>